<dbReference type="PANTHER" id="PTHR43399">
    <property type="entry name" value="SUBTILISIN-RELATED"/>
    <property type="match status" value="1"/>
</dbReference>
<gene>
    <name evidence="4" type="ORF">CTOB1V02_LOCUS16485</name>
</gene>
<feature type="domain" description="Peptidase S8/S53" evidence="3">
    <location>
        <begin position="8"/>
        <end position="112"/>
    </location>
</feature>
<dbReference type="PANTHER" id="PTHR43399:SF4">
    <property type="entry name" value="CELL WALL-ASSOCIATED PROTEASE"/>
    <property type="match status" value="1"/>
</dbReference>
<dbReference type="SUPFAM" id="SSF52743">
    <property type="entry name" value="Subtilisin-like"/>
    <property type="match status" value="1"/>
</dbReference>
<evidence type="ECO:0000259" key="3">
    <source>
        <dbReference type="Pfam" id="PF00082"/>
    </source>
</evidence>
<dbReference type="AlphaFoldDB" id="A0A7R8WXF5"/>
<feature type="non-terminal residue" evidence="4">
    <location>
        <position position="113"/>
    </location>
</feature>
<dbReference type="EMBL" id="OB706327">
    <property type="protein sequence ID" value="CAD7238670.1"/>
    <property type="molecule type" value="Genomic_DNA"/>
</dbReference>
<proteinExistence type="inferred from homology"/>
<dbReference type="GO" id="GO:0004252">
    <property type="term" value="F:serine-type endopeptidase activity"/>
    <property type="evidence" value="ECO:0007669"/>
    <property type="project" value="InterPro"/>
</dbReference>
<dbReference type="Gene3D" id="3.40.50.200">
    <property type="entry name" value="Peptidase S8/S53 domain"/>
    <property type="match status" value="1"/>
</dbReference>
<comment type="similarity">
    <text evidence="1 2">Belongs to the peptidase S8 family.</text>
</comment>
<dbReference type="PROSITE" id="PS51892">
    <property type="entry name" value="SUBTILASE"/>
    <property type="match status" value="1"/>
</dbReference>
<organism evidence="4">
    <name type="scientific">Cyprideis torosa</name>
    <dbReference type="NCBI Taxonomy" id="163714"/>
    <lineage>
        <taxon>Eukaryota</taxon>
        <taxon>Metazoa</taxon>
        <taxon>Ecdysozoa</taxon>
        <taxon>Arthropoda</taxon>
        <taxon>Crustacea</taxon>
        <taxon>Oligostraca</taxon>
        <taxon>Ostracoda</taxon>
        <taxon>Podocopa</taxon>
        <taxon>Podocopida</taxon>
        <taxon>Cytherocopina</taxon>
        <taxon>Cytheroidea</taxon>
        <taxon>Cytherideidae</taxon>
        <taxon>Cyprideis</taxon>
    </lineage>
</organism>
<dbReference type="InterPro" id="IPR036852">
    <property type="entry name" value="Peptidase_S8/S53_dom_sf"/>
</dbReference>
<reference evidence="4" key="1">
    <citation type="submission" date="2020-11" db="EMBL/GenBank/DDBJ databases">
        <authorList>
            <person name="Tran Van P."/>
        </authorList>
    </citation>
    <scope>NUCLEOTIDE SEQUENCE</scope>
</reference>
<dbReference type="InterPro" id="IPR051048">
    <property type="entry name" value="Peptidase_S8/S53_subtilisin"/>
</dbReference>
<evidence type="ECO:0000256" key="1">
    <source>
        <dbReference type="ARBA" id="ARBA00011073"/>
    </source>
</evidence>
<sequence>MVVRNVPDGDERDKDVANAIRYAVDNGAKIINMSFGKGFSPDKEAVWEAIKYADKKGVLMFHAAGNDDKNLDLEPNFPTNFMPDSYDTMAENWITIGASTRYNDALKASFSNF</sequence>
<dbReference type="OrthoDB" id="206201at2759"/>
<protein>
    <recommendedName>
        <fullName evidence="3">Peptidase S8/S53 domain-containing protein</fullName>
    </recommendedName>
</protein>
<dbReference type="GO" id="GO:0006508">
    <property type="term" value="P:proteolysis"/>
    <property type="evidence" value="ECO:0007669"/>
    <property type="project" value="InterPro"/>
</dbReference>
<evidence type="ECO:0000256" key="2">
    <source>
        <dbReference type="PROSITE-ProRule" id="PRU01240"/>
    </source>
</evidence>
<evidence type="ECO:0000313" key="4">
    <source>
        <dbReference type="EMBL" id="CAD7238670.1"/>
    </source>
</evidence>
<name>A0A7R8WXF5_9CRUS</name>
<dbReference type="Pfam" id="PF00082">
    <property type="entry name" value="Peptidase_S8"/>
    <property type="match status" value="1"/>
</dbReference>
<dbReference type="InterPro" id="IPR000209">
    <property type="entry name" value="Peptidase_S8/S53_dom"/>
</dbReference>
<comment type="caution">
    <text evidence="2">Lacks conserved residue(s) required for the propagation of feature annotation.</text>
</comment>
<accession>A0A7R8WXF5</accession>